<keyword evidence="13" id="KW-1185">Reference proteome</keyword>
<dbReference type="EMBL" id="CAJVPP010021176">
    <property type="protein sequence ID" value="CAG8742209.1"/>
    <property type="molecule type" value="Genomic_DNA"/>
</dbReference>
<sequence length="132" mass="14996">TLDGCVKVYTSRVDSVATETGKLLSGLLNSSKNNDENDRDDDVDLERRTRKKEDYNQPKIDITKHRCGNVSLRTLTNIQQGDLSFIEGFNFSGDNNLGFDYNDDDDGIDREDVEFNRNDDDEGVDRNDHDEG</sequence>
<feature type="compositionally biased region" description="Basic and acidic residues" evidence="11">
    <location>
        <begin position="45"/>
        <end position="56"/>
    </location>
</feature>
<keyword evidence="6" id="KW-0963">Cytoplasm</keyword>
<comment type="caution">
    <text evidence="12">The sequence shown here is derived from an EMBL/GenBank/DDBJ whole genome shotgun (WGS) entry which is preliminary data.</text>
</comment>
<evidence type="ECO:0000256" key="10">
    <source>
        <dbReference type="ARBA" id="ARBA00023306"/>
    </source>
</evidence>
<evidence type="ECO:0000256" key="3">
    <source>
        <dbReference type="ARBA" id="ARBA00009471"/>
    </source>
</evidence>
<dbReference type="GO" id="GO:0005737">
    <property type="term" value="C:cytoplasm"/>
    <property type="evidence" value="ECO:0007669"/>
    <property type="project" value="UniProtKB-SubCell"/>
</dbReference>
<evidence type="ECO:0000256" key="1">
    <source>
        <dbReference type="ARBA" id="ARBA00004286"/>
    </source>
</evidence>
<keyword evidence="5" id="KW-0158">Chromosome</keyword>
<feature type="region of interest" description="Disordered" evidence="11">
    <location>
        <begin position="26"/>
        <end position="56"/>
    </location>
</feature>
<comment type="subcellular location">
    <subcellularLocation>
        <location evidence="1">Chromosome</location>
    </subcellularLocation>
    <subcellularLocation>
        <location evidence="2">Cytoplasm</location>
    </subcellularLocation>
</comment>
<comment type="similarity">
    <text evidence="3">Belongs to the CND2 (condensin subunit 2) family.</text>
</comment>
<dbReference type="GO" id="GO:0000796">
    <property type="term" value="C:condensin complex"/>
    <property type="evidence" value="ECO:0007669"/>
    <property type="project" value="InterPro"/>
</dbReference>
<evidence type="ECO:0000256" key="2">
    <source>
        <dbReference type="ARBA" id="ARBA00004496"/>
    </source>
</evidence>
<proteinExistence type="inferred from homology"/>
<dbReference type="PANTHER" id="PTHR13108">
    <property type="entry name" value="CONDENSIN COMPLEX SUBUNIT 2"/>
    <property type="match status" value="1"/>
</dbReference>
<keyword evidence="10" id="KW-0131">Cell cycle</keyword>
<evidence type="ECO:0000256" key="6">
    <source>
        <dbReference type="ARBA" id="ARBA00022490"/>
    </source>
</evidence>
<reference evidence="12" key="1">
    <citation type="submission" date="2021-06" db="EMBL/GenBank/DDBJ databases">
        <authorList>
            <person name="Kallberg Y."/>
            <person name="Tangrot J."/>
            <person name="Rosling A."/>
        </authorList>
    </citation>
    <scope>NUCLEOTIDE SEQUENCE</scope>
    <source>
        <strain evidence="12">87-6 pot B 2015</strain>
    </source>
</reference>
<feature type="non-terminal residue" evidence="12">
    <location>
        <position position="132"/>
    </location>
</feature>
<keyword evidence="7" id="KW-0132">Cell division</keyword>
<accession>A0A9N9IPZ8</accession>
<evidence type="ECO:0000256" key="5">
    <source>
        <dbReference type="ARBA" id="ARBA00022454"/>
    </source>
</evidence>
<feature type="compositionally biased region" description="Acidic residues" evidence="11">
    <location>
        <begin position="101"/>
        <end position="112"/>
    </location>
</feature>
<evidence type="ECO:0000256" key="11">
    <source>
        <dbReference type="SAM" id="MobiDB-lite"/>
    </source>
</evidence>
<dbReference type="InterPro" id="IPR022816">
    <property type="entry name" value="Condensin_barren_su2"/>
</dbReference>
<feature type="compositionally biased region" description="Basic and acidic residues" evidence="11">
    <location>
        <begin position="113"/>
        <end position="132"/>
    </location>
</feature>
<dbReference type="GO" id="GO:0007076">
    <property type="term" value="P:mitotic chromosome condensation"/>
    <property type="evidence" value="ECO:0007669"/>
    <property type="project" value="InterPro"/>
</dbReference>
<feature type="region of interest" description="Disordered" evidence="11">
    <location>
        <begin position="100"/>
        <end position="132"/>
    </location>
</feature>
<dbReference type="GO" id="GO:0051301">
    <property type="term" value="P:cell division"/>
    <property type="evidence" value="ECO:0007669"/>
    <property type="project" value="UniProtKB-KW"/>
</dbReference>
<organism evidence="12 13">
    <name type="scientific">Funneliformis mosseae</name>
    <name type="common">Endomycorrhizal fungus</name>
    <name type="synonym">Glomus mosseae</name>
    <dbReference type="NCBI Taxonomy" id="27381"/>
    <lineage>
        <taxon>Eukaryota</taxon>
        <taxon>Fungi</taxon>
        <taxon>Fungi incertae sedis</taxon>
        <taxon>Mucoromycota</taxon>
        <taxon>Glomeromycotina</taxon>
        <taxon>Glomeromycetes</taxon>
        <taxon>Glomerales</taxon>
        <taxon>Glomeraceae</taxon>
        <taxon>Funneliformis</taxon>
    </lineage>
</organism>
<evidence type="ECO:0000256" key="8">
    <source>
        <dbReference type="ARBA" id="ARBA00022776"/>
    </source>
</evidence>
<dbReference type="PANTHER" id="PTHR13108:SF9">
    <property type="entry name" value="CONDENSIN COMPLEX SUBUNIT 2"/>
    <property type="match status" value="1"/>
</dbReference>
<evidence type="ECO:0000313" key="12">
    <source>
        <dbReference type="EMBL" id="CAG8742209.1"/>
    </source>
</evidence>
<protein>
    <recommendedName>
        <fullName evidence="4">Condensin complex subunit 2</fullName>
    </recommendedName>
</protein>
<dbReference type="Pfam" id="PF05786">
    <property type="entry name" value="Cnd2"/>
    <property type="match status" value="1"/>
</dbReference>
<keyword evidence="8" id="KW-0498">Mitosis</keyword>
<dbReference type="Proteomes" id="UP000789375">
    <property type="component" value="Unassembled WGS sequence"/>
</dbReference>
<evidence type="ECO:0000256" key="9">
    <source>
        <dbReference type="ARBA" id="ARBA00023067"/>
    </source>
</evidence>
<gene>
    <name evidence="12" type="ORF">FMOSSE_LOCUS16215</name>
</gene>
<evidence type="ECO:0000256" key="7">
    <source>
        <dbReference type="ARBA" id="ARBA00022618"/>
    </source>
</evidence>
<feature type="non-terminal residue" evidence="12">
    <location>
        <position position="1"/>
    </location>
</feature>
<dbReference type="AlphaFoldDB" id="A0A9N9IPZ8"/>
<name>A0A9N9IPZ8_FUNMO</name>
<evidence type="ECO:0000256" key="4">
    <source>
        <dbReference type="ARBA" id="ARBA00016065"/>
    </source>
</evidence>
<dbReference type="GO" id="GO:0003682">
    <property type="term" value="F:chromatin binding"/>
    <property type="evidence" value="ECO:0007669"/>
    <property type="project" value="TreeGrafter"/>
</dbReference>
<evidence type="ECO:0000313" key="13">
    <source>
        <dbReference type="Proteomes" id="UP000789375"/>
    </source>
</evidence>
<keyword evidence="9" id="KW-0226">DNA condensation</keyword>